<feature type="compositionally biased region" description="Pro residues" evidence="1">
    <location>
        <begin position="114"/>
        <end position="135"/>
    </location>
</feature>
<dbReference type="EMBL" id="JAAXOS010000013">
    <property type="protein sequence ID" value="NKY29502.1"/>
    <property type="molecule type" value="Genomic_DNA"/>
</dbReference>
<evidence type="ECO:0000313" key="3">
    <source>
        <dbReference type="Proteomes" id="UP000540698"/>
    </source>
</evidence>
<evidence type="ECO:0000256" key="1">
    <source>
        <dbReference type="SAM" id="MobiDB-lite"/>
    </source>
</evidence>
<dbReference type="AlphaFoldDB" id="A0A7X6L844"/>
<feature type="region of interest" description="Disordered" evidence="1">
    <location>
        <begin position="95"/>
        <end position="162"/>
    </location>
</feature>
<reference evidence="2 3" key="1">
    <citation type="submission" date="2020-04" db="EMBL/GenBank/DDBJ databases">
        <title>MicrobeNet Type strains.</title>
        <authorList>
            <person name="Nicholson A.C."/>
        </authorList>
    </citation>
    <scope>NUCLEOTIDE SEQUENCE [LARGE SCALE GENOMIC DNA]</scope>
    <source>
        <strain evidence="2 3">DSM 44956</strain>
    </source>
</reference>
<proteinExistence type="predicted"/>
<organism evidence="2 3">
    <name type="scientific">Nocardia gamkensis</name>
    <dbReference type="NCBI Taxonomy" id="352869"/>
    <lineage>
        <taxon>Bacteria</taxon>
        <taxon>Bacillati</taxon>
        <taxon>Actinomycetota</taxon>
        <taxon>Actinomycetes</taxon>
        <taxon>Mycobacteriales</taxon>
        <taxon>Nocardiaceae</taxon>
        <taxon>Nocardia</taxon>
    </lineage>
</organism>
<dbReference type="Proteomes" id="UP000540698">
    <property type="component" value="Unassembled WGS sequence"/>
</dbReference>
<sequence>MTSRWGSMREPNLDATVEALVRDVMSAVDDLRTARIQLENLDVHALLHEVTEVTEEFMSNLAAAPGASAALQDYAERVREGEYRWCDIEQLARPVPPEVAELKNSPQFEWKWNPEPPSPTVPPPPTTPPPPPRPTSPRDNVVGPSDWPDDFDEYPRGKSWLV</sequence>
<keyword evidence="3" id="KW-1185">Reference proteome</keyword>
<name>A0A7X6L844_9NOCA</name>
<protein>
    <submittedName>
        <fullName evidence="2">Uncharacterized protein</fullName>
    </submittedName>
</protein>
<comment type="caution">
    <text evidence="2">The sequence shown here is derived from an EMBL/GenBank/DDBJ whole genome shotgun (WGS) entry which is preliminary data.</text>
</comment>
<gene>
    <name evidence="2" type="ORF">HGB38_25270</name>
</gene>
<evidence type="ECO:0000313" key="2">
    <source>
        <dbReference type="EMBL" id="NKY29502.1"/>
    </source>
</evidence>
<accession>A0A7X6L844</accession>